<evidence type="ECO:0000256" key="2">
    <source>
        <dbReference type="ARBA" id="ARBA00022475"/>
    </source>
</evidence>
<feature type="domain" description="Polysaccharide chain length determinant N-terminal" evidence="8">
    <location>
        <begin position="25"/>
        <end position="122"/>
    </location>
</feature>
<feature type="transmembrane region" description="Helical" evidence="7">
    <location>
        <begin position="296"/>
        <end position="316"/>
    </location>
</feature>
<dbReference type="GO" id="GO:0004713">
    <property type="term" value="F:protein tyrosine kinase activity"/>
    <property type="evidence" value="ECO:0007669"/>
    <property type="project" value="TreeGrafter"/>
</dbReference>
<dbReference type="Pfam" id="PF13807">
    <property type="entry name" value="GNVR"/>
    <property type="match status" value="1"/>
</dbReference>
<feature type="coiled-coil region" evidence="6">
    <location>
        <begin position="208"/>
        <end position="235"/>
    </location>
</feature>
<evidence type="ECO:0000256" key="1">
    <source>
        <dbReference type="ARBA" id="ARBA00004651"/>
    </source>
</evidence>
<dbReference type="InterPro" id="IPR003856">
    <property type="entry name" value="LPS_length_determ_N"/>
</dbReference>
<keyword evidence="3 7" id="KW-0812">Transmembrane</keyword>
<dbReference type="EMBL" id="AP024233">
    <property type="protein sequence ID" value="BCO09723.1"/>
    <property type="molecule type" value="Genomic_DNA"/>
</dbReference>
<proteinExistence type="predicted"/>
<dbReference type="PANTHER" id="PTHR32309">
    <property type="entry name" value="TYROSINE-PROTEIN KINASE"/>
    <property type="match status" value="1"/>
</dbReference>
<evidence type="ECO:0000256" key="4">
    <source>
        <dbReference type="ARBA" id="ARBA00022989"/>
    </source>
</evidence>
<evidence type="ECO:0000256" key="3">
    <source>
        <dbReference type="ARBA" id="ARBA00022692"/>
    </source>
</evidence>
<organism evidence="10 11">
    <name type="scientific">Desulfolithobacter dissulfuricans</name>
    <dbReference type="NCBI Taxonomy" id="2795293"/>
    <lineage>
        <taxon>Bacteria</taxon>
        <taxon>Pseudomonadati</taxon>
        <taxon>Thermodesulfobacteriota</taxon>
        <taxon>Desulfobulbia</taxon>
        <taxon>Desulfobulbales</taxon>
        <taxon>Desulfobulbaceae</taxon>
        <taxon>Desulfolithobacter</taxon>
    </lineage>
</organism>
<evidence type="ECO:0000256" key="7">
    <source>
        <dbReference type="SAM" id="Phobius"/>
    </source>
</evidence>
<feature type="domain" description="Tyrosine-protein kinase G-rich" evidence="9">
    <location>
        <begin position="239"/>
        <end position="319"/>
    </location>
</feature>
<dbReference type="InterPro" id="IPR050445">
    <property type="entry name" value="Bact_polysacc_biosynth/exp"/>
</dbReference>
<protein>
    <recommendedName>
        <fullName evidence="12">Lipopolysaccharide biosynthesis protein</fullName>
    </recommendedName>
</protein>
<evidence type="ECO:0000259" key="9">
    <source>
        <dbReference type="Pfam" id="PF13807"/>
    </source>
</evidence>
<comment type="subcellular location">
    <subcellularLocation>
        <location evidence="1">Cell membrane</location>
        <topology evidence="1">Multi-pass membrane protein</topology>
    </subcellularLocation>
</comment>
<sequence>MSEAPKEKEIIYAYPPFPMEGVQEDEIDLIELWRILWAGKWFILFFSLSCTLAAGLVSIYVLPEEYKSSATLIPNQQDQSAASSLSGLIGNLPLPIALPGQGSSNIMSFLQSRTLKERLIKKYDLLPVLYKDIWDPETRSWMVEEPEDQPTVIKALQGEVLDNFFTVNQDKKTELINLAWVGEDPGFCGQMLERVIGELNFFLDNEYVSDARREREFVEQQLAEATRELEYWERQVPSEQLTLSKITRERLASQAVYTELRKQLELAKITEAKQLETFKVLDAPFVPEQPFKPKKALIVALAFFVSGFMAVLLVFFRNALRNIKQKETPGGEE</sequence>
<dbReference type="AlphaFoldDB" id="A0A915U1J8"/>
<reference evidence="10" key="1">
    <citation type="submission" date="2020-12" db="EMBL/GenBank/DDBJ databases">
        <title>Desulfobium dissulfuricans gen. nov., sp. nov., a novel mesophilic, sulfate-reducing bacterium isolated from a deep-sea hydrothermal vent.</title>
        <authorList>
            <person name="Hashimoto Y."/>
            <person name="Tame A."/>
            <person name="Sawayama S."/>
            <person name="Miyazaki J."/>
            <person name="Takai K."/>
            <person name="Nakagawa S."/>
        </authorList>
    </citation>
    <scope>NUCLEOTIDE SEQUENCE</scope>
    <source>
        <strain evidence="10">GF1</strain>
    </source>
</reference>
<evidence type="ECO:0000313" key="10">
    <source>
        <dbReference type="EMBL" id="BCO09723.1"/>
    </source>
</evidence>
<evidence type="ECO:0000313" key="11">
    <source>
        <dbReference type="Proteomes" id="UP001063350"/>
    </source>
</evidence>
<evidence type="ECO:0000259" key="8">
    <source>
        <dbReference type="Pfam" id="PF02706"/>
    </source>
</evidence>
<keyword evidence="4 7" id="KW-1133">Transmembrane helix</keyword>
<dbReference type="GO" id="GO:0005886">
    <property type="term" value="C:plasma membrane"/>
    <property type="evidence" value="ECO:0007669"/>
    <property type="project" value="UniProtKB-SubCell"/>
</dbReference>
<keyword evidence="6" id="KW-0175">Coiled coil</keyword>
<feature type="transmembrane region" description="Helical" evidence="7">
    <location>
        <begin position="41"/>
        <end position="62"/>
    </location>
</feature>
<dbReference type="PANTHER" id="PTHR32309:SF13">
    <property type="entry name" value="FERRIC ENTEROBACTIN TRANSPORT PROTEIN FEPE"/>
    <property type="match status" value="1"/>
</dbReference>
<evidence type="ECO:0008006" key="12">
    <source>
        <dbReference type="Google" id="ProtNLM"/>
    </source>
</evidence>
<keyword evidence="5 7" id="KW-0472">Membrane</keyword>
<name>A0A915U1J8_9BACT</name>
<keyword evidence="2" id="KW-1003">Cell membrane</keyword>
<evidence type="ECO:0000256" key="6">
    <source>
        <dbReference type="SAM" id="Coils"/>
    </source>
</evidence>
<dbReference type="Pfam" id="PF02706">
    <property type="entry name" value="Wzz"/>
    <property type="match status" value="1"/>
</dbReference>
<keyword evidence="11" id="KW-1185">Reference proteome</keyword>
<dbReference type="InterPro" id="IPR032807">
    <property type="entry name" value="GNVR"/>
</dbReference>
<dbReference type="KEGG" id="ddu:GF1_20990"/>
<dbReference type="Proteomes" id="UP001063350">
    <property type="component" value="Chromosome"/>
</dbReference>
<evidence type="ECO:0000256" key="5">
    <source>
        <dbReference type="ARBA" id="ARBA00023136"/>
    </source>
</evidence>
<gene>
    <name evidence="10" type="ORF">GF1_20990</name>
</gene>
<accession>A0A915U1J8</accession>
<dbReference type="RefSeq" id="WP_267926475.1">
    <property type="nucleotide sequence ID" value="NZ_AP024233.1"/>
</dbReference>